<evidence type="ECO:0000313" key="4">
    <source>
        <dbReference type="Proteomes" id="UP000618579"/>
    </source>
</evidence>
<feature type="domain" description="Peptidase M56" evidence="2">
    <location>
        <begin position="58"/>
        <end position="248"/>
    </location>
</feature>
<feature type="transmembrane region" description="Helical" evidence="1">
    <location>
        <begin position="166"/>
        <end position="188"/>
    </location>
</feature>
<evidence type="ECO:0000313" key="3">
    <source>
        <dbReference type="EMBL" id="NOV02545.1"/>
    </source>
</evidence>
<comment type="caution">
    <text evidence="3">The sequence shown here is derived from an EMBL/GenBank/DDBJ whole genome shotgun (WGS) entry which is preliminary data.</text>
</comment>
<sequence>MEKRLKWLYAASLGLSGAVLGQMLLFVGQFLFNSKARYNIFDLCVILFKNLHVPAPLALTLVNVVIIYTLSAVVWLTVRQAFQAAKAKKLVEKHQNDQLALQYRGIHRLDEHQLRIMSIKTPTAMTIGFWKPQIILSTGLLNMLEPGELQAVIEHEKSHMKHRDPLAVFLLSVISKAFWYIPLFAWLAEKYPIMIELRADKYAIGQMNQSADLGSALLKLLKQQAPTQHLSLSHASFAETSMNVRIQHILDPQMNLVPPWPLLRMAISLLTFILLMGLI</sequence>
<dbReference type="PANTHER" id="PTHR34978">
    <property type="entry name" value="POSSIBLE SENSOR-TRANSDUCER PROTEIN BLAR"/>
    <property type="match status" value="1"/>
</dbReference>
<dbReference type="RefSeq" id="WP_171685375.1">
    <property type="nucleotide sequence ID" value="NZ_WHNZ01000045.1"/>
</dbReference>
<evidence type="ECO:0000256" key="1">
    <source>
        <dbReference type="SAM" id="Phobius"/>
    </source>
</evidence>
<keyword evidence="3" id="KW-0645">Protease</keyword>
<dbReference type="InterPro" id="IPR008756">
    <property type="entry name" value="Peptidase_M56"/>
</dbReference>
<reference evidence="3 4" key="1">
    <citation type="submission" date="2019-10" db="EMBL/GenBank/DDBJ databases">
        <title>Description of Paenibacillus pedi sp. nov.</title>
        <authorList>
            <person name="Carlier A."/>
            <person name="Qi S."/>
        </authorList>
    </citation>
    <scope>NUCLEOTIDE SEQUENCE [LARGE SCALE GENOMIC DNA]</scope>
    <source>
        <strain evidence="3 4">LMG 31457</strain>
    </source>
</reference>
<dbReference type="Gene3D" id="3.30.2010.10">
    <property type="entry name" value="Metalloproteases ('zincins'), catalytic domain"/>
    <property type="match status" value="1"/>
</dbReference>
<evidence type="ECO:0000259" key="2">
    <source>
        <dbReference type="Pfam" id="PF05569"/>
    </source>
</evidence>
<dbReference type="InterPro" id="IPR052173">
    <property type="entry name" value="Beta-lactam_resp_regulator"/>
</dbReference>
<feature type="transmembrane region" description="Helical" evidence="1">
    <location>
        <begin position="57"/>
        <end position="78"/>
    </location>
</feature>
<keyword evidence="1" id="KW-1133">Transmembrane helix</keyword>
<dbReference type="Proteomes" id="UP000618579">
    <property type="component" value="Unassembled WGS sequence"/>
</dbReference>
<gene>
    <name evidence="3" type="ORF">GC097_21315</name>
</gene>
<keyword evidence="1" id="KW-0472">Membrane</keyword>
<dbReference type="GO" id="GO:0008237">
    <property type="term" value="F:metallopeptidase activity"/>
    <property type="evidence" value="ECO:0007669"/>
    <property type="project" value="UniProtKB-KW"/>
</dbReference>
<keyword evidence="4" id="KW-1185">Reference proteome</keyword>
<dbReference type="EMBL" id="WHNZ01000045">
    <property type="protein sequence ID" value="NOV02545.1"/>
    <property type="molecule type" value="Genomic_DNA"/>
</dbReference>
<feature type="transmembrane region" description="Helical" evidence="1">
    <location>
        <begin position="260"/>
        <end position="278"/>
    </location>
</feature>
<accession>A0ABX1ZR80</accession>
<keyword evidence="1" id="KW-0812">Transmembrane</keyword>
<keyword evidence="3" id="KW-0482">Metalloprotease</keyword>
<dbReference type="CDD" id="cd07326">
    <property type="entry name" value="M56_BlaR1_MecR1_like"/>
    <property type="match status" value="1"/>
</dbReference>
<dbReference type="Pfam" id="PF05569">
    <property type="entry name" value="Peptidase_M56"/>
    <property type="match status" value="1"/>
</dbReference>
<protein>
    <submittedName>
        <fullName evidence="3">M48 family metalloprotease</fullName>
    </submittedName>
</protein>
<feature type="transmembrane region" description="Helical" evidence="1">
    <location>
        <begin position="7"/>
        <end position="32"/>
    </location>
</feature>
<name>A0ABX1ZR80_9BACL</name>
<keyword evidence="3" id="KW-0378">Hydrolase</keyword>
<organism evidence="3 4">
    <name type="scientific">Paenibacillus planticolens</name>
    <dbReference type="NCBI Taxonomy" id="2654976"/>
    <lineage>
        <taxon>Bacteria</taxon>
        <taxon>Bacillati</taxon>
        <taxon>Bacillota</taxon>
        <taxon>Bacilli</taxon>
        <taxon>Bacillales</taxon>
        <taxon>Paenibacillaceae</taxon>
        <taxon>Paenibacillus</taxon>
    </lineage>
</organism>
<dbReference type="PANTHER" id="PTHR34978:SF3">
    <property type="entry name" value="SLR0241 PROTEIN"/>
    <property type="match status" value="1"/>
</dbReference>
<proteinExistence type="predicted"/>